<evidence type="ECO:0000256" key="1">
    <source>
        <dbReference type="ARBA" id="ARBA00022614"/>
    </source>
</evidence>
<organism evidence="3 4">
    <name type="scientific">Marseilla massiliensis</name>
    <dbReference type="NCBI Taxonomy" id="1841864"/>
    <lineage>
        <taxon>Bacteria</taxon>
        <taxon>Pseudomonadati</taxon>
        <taxon>Bacteroidota</taxon>
        <taxon>Bacteroidia</taxon>
        <taxon>Bacteroidales</taxon>
        <taxon>Prevotellaceae</taxon>
        <taxon>Marseilla</taxon>
    </lineage>
</organism>
<name>A0A939B362_9BACT</name>
<dbReference type="InterPro" id="IPR052574">
    <property type="entry name" value="CDIRP"/>
</dbReference>
<dbReference type="Proteomes" id="UP000764045">
    <property type="component" value="Unassembled WGS sequence"/>
</dbReference>
<evidence type="ECO:0000256" key="2">
    <source>
        <dbReference type="ARBA" id="ARBA00022737"/>
    </source>
</evidence>
<dbReference type="AlphaFoldDB" id="A0A939B362"/>
<dbReference type="PANTHER" id="PTHR47566:SF1">
    <property type="entry name" value="PROTEIN NUD1"/>
    <property type="match status" value="1"/>
</dbReference>
<comment type="caution">
    <text evidence="3">The sequence shown here is derived from an EMBL/GenBank/DDBJ whole genome shotgun (WGS) entry which is preliminary data.</text>
</comment>
<sequence>MLITFADSLVGKTVEIGIGGTSSFKMDWGDGVMKDYDGADYFSGTLQSTTLKVYGDGIMILLADNCDVTGIVINNEPSMSKILANNNHLSTIDVSMCPLLRGLYLSGNELTQVTLGDENKAGAVVVDLSRNRLSGALDVSKWTNISQIDVSCNELTRLDLPTDNDVLYKVICDSNRISELDLHGCTKLDYVSANANELTAINLEGDNSVTEIFVGDNRLATLDVSACQSLKTLTANGNYLTAIDLAANLYLEGVYLYDNQLAGLDLDNNKKVRWLNVENNRLRALDTGSLRDLSLLLASNNELESVDLSANTRLQQVKLGSNRITEFPPFGAEYLSWLKLDNNRLTSISLEGYPYLYWLELGNNSLSAIDVTKNTNLQWLAVEDNRLGSLDITRNAGLQGLSVQGNLLDKQQIDGVISALPDVSGVEINYKNKAFARKLNISNMPGTSSADVASALAKGWEVTADVADGIRPAGVRPEVSADAYDLRGMKVGDDYKGVVVSNGKKVVR</sequence>
<keyword evidence="2" id="KW-0677">Repeat</keyword>
<accession>A0A939B362</accession>
<dbReference type="RefSeq" id="WP_205109522.1">
    <property type="nucleotide sequence ID" value="NZ_JACJJL010000012.1"/>
</dbReference>
<keyword evidence="4" id="KW-1185">Reference proteome</keyword>
<dbReference type="InterPro" id="IPR032675">
    <property type="entry name" value="LRR_dom_sf"/>
</dbReference>
<protein>
    <submittedName>
        <fullName evidence="3">Uncharacterized protein</fullName>
    </submittedName>
</protein>
<gene>
    <name evidence="3" type="ORF">H6B30_08395</name>
</gene>
<dbReference type="EMBL" id="JACJJL010000012">
    <property type="protein sequence ID" value="MBM6661763.1"/>
    <property type="molecule type" value="Genomic_DNA"/>
</dbReference>
<proteinExistence type="predicted"/>
<dbReference type="GO" id="GO:0035591">
    <property type="term" value="F:signaling adaptor activity"/>
    <property type="evidence" value="ECO:0007669"/>
    <property type="project" value="TreeGrafter"/>
</dbReference>
<evidence type="ECO:0000313" key="3">
    <source>
        <dbReference type="EMBL" id="MBM6661763.1"/>
    </source>
</evidence>
<dbReference type="PANTHER" id="PTHR47566">
    <property type="match status" value="1"/>
</dbReference>
<dbReference type="SUPFAM" id="SSF52058">
    <property type="entry name" value="L domain-like"/>
    <property type="match status" value="2"/>
</dbReference>
<keyword evidence="1" id="KW-0433">Leucine-rich repeat</keyword>
<evidence type="ECO:0000313" key="4">
    <source>
        <dbReference type="Proteomes" id="UP000764045"/>
    </source>
</evidence>
<reference evidence="3 4" key="1">
    <citation type="journal article" date="2021" name="Sci. Rep.">
        <title>The distribution of antibiotic resistance genes in chicken gut microbiota commensals.</title>
        <authorList>
            <person name="Juricova H."/>
            <person name="Matiasovicova J."/>
            <person name="Kubasova T."/>
            <person name="Cejkova D."/>
            <person name="Rychlik I."/>
        </authorList>
    </citation>
    <scope>NUCLEOTIDE SEQUENCE [LARGE SCALE GENOMIC DNA]</scope>
    <source>
        <strain evidence="3 4">An819</strain>
    </source>
</reference>
<dbReference type="Gene3D" id="3.80.10.10">
    <property type="entry name" value="Ribonuclease Inhibitor"/>
    <property type="match status" value="2"/>
</dbReference>